<dbReference type="Proteomes" id="UP000269945">
    <property type="component" value="Unassembled WGS sequence"/>
</dbReference>
<feature type="region of interest" description="Disordered" evidence="1">
    <location>
        <begin position="1"/>
        <end position="69"/>
    </location>
</feature>
<evidence type="ECO:0000313" key="3">
    <source>
        <dbReference type="Proteomes" id="UP000269945"/>
    </source>
</evidence>
<comment type="caution">
    <text evidence="2">The sequence shown here is derived from an EMBL/GenBank/DDBJ whole genome shotgun (WGS) entry which is preliminary data.</text>
</comment>
<evidence type="ECO:0000313" key="2">
    <source>
        <dbReference type="EMBL" id="VCW88878.1"/>
    </source>
</evidence>
<dbReference type="EMBL" id="CYRY02016136">
    <property type="protein sequence ID" value="VCW88878.1"/>
    <property type="molecule type" value="Genomic_DNA"/>
</dbReference>
<name>A0A9X9Q0Y1_GULGU</name>
<dbReference type="AlphaFoldDB" id="A0A9X9Q0Y1"/>
<gene>
    <name evidence="2" type="ORF">BN2614_LOCUS1</name>
</gene>
<keyword evidence="3" id="KW-1185">Reference proteome</keyword>
<feature type="non-terminal residue" evidence="2">
    <location>
        <position position="69"/>
    </location>
</feature>
<organism evidence="2 3">
    <name type="scientific">Gulo gulo</name>
    <name type="common">Wolverine</name>
    <name type="synonym">Gluton</name>
    <dbReference type="NCBI Taxonomy" id="48420"/>
    <lineage>
        <taxon>Eukaryota</taxon>
        <taxon>Metazoa</taxon>
        <taxon>Chordata</taxon>
        <taxon>Craniata</taxon>
        <taxon>Vertebrata</taxon>
        <taxon>Euteleostomi</taxon>
        <taxon>Mammalia</taxon>
        <taxon>Eutheria</taxon>
        <taxon>Laurasiatheria</taxon>
        <taxon>Carnivora</taxon>
        <taxon>Caniformia</taxon>
        <taxon>Musteloidea</taxon>
        <taxon>Mustelidae</taxon>
        <taxon>Guloninae</taxon>
        <taxon>Gulo</taxon>
    </lineage>
</organism>
<sequence>MPGLPAPQVPGEWDEEGDDHVRCGCGAEAGSDQEEKERTDGHSAPGSQGADSGAADNDQRADGCSDENL</sequence>
<evidence type="ECO:0000256" key="1">
    <source>
        <dbReference type="SAM" id="MobiDB-lite"/>
    </source>
</evidence>
<accession>A0A9X9Q0Y1</accession>
<protein>
    <submittedName>
        <fullName evidence="2">Uncharacterized protein</fullName>
    </submittedName>
</protein>
<proteinExistence type="predicted"/>
<reference evidence="2 3" key="1">
    <citation type="submission" date="2018-10" db="EMBL/GenBank/DDBJ databases">
        <authorList>
            <person name="Ekblom R."/>
            <person name="Jareborg N."/>
        </authorList>
    </citation>
    <scope>NUCLEOTIDE SEQUENCE [LARGE SCALE GENOMIC DNA]</scope>
    <source>
        <tissue evidence="2">Muscle</tissue>
    </source>
</reference>